<proteinExistence type="predicted"/>
<sequence>MIIKIVFLKLKTKGNIAFLLVFSILQLLFIIFSYTKGISNNDLQIIFNLNCKFFYISTLVVFSTEKTSGFLAKQLSNGLSRKDVFLNNQFHILILAAIYFLFSSISLYCISLYVLEDVSVFNRFSVTLLSFIVLAQLAYLFVLFFKKTIYAVLVPYFIFLGFDINIFEFLLRYDHNNFIYLFPHGLSLSLPQFYNEDYFNTVILTLMFLIIAIPFLSYYKLIKTSFDD</sequence>
<accession>A0AA51N4L1</accession>
<name>A0AA51N4L1_9BACT</name>
<evidence type="ECO:0000256" key="1">
    <source>
        <dbReference type="SAM" id="Phobius"/>
    </source>
</evidence>
<protein>
    <submittedName>
        <fullName evidence="2">Uncharacterized protein</fullName>
    </submittedName>
</protein>
<dbReference type="Proteomes" id="UP001244443">
    <property type="component" value="Chromosome"/>
</dbReference>
<keyword evidence="1" id="KW-0812">Transmembrane</keyword>
<dbReference type="EMBL" id="CP129970">
    <property type="protein sequence ID" value="WMN06114.1"/>
    <property type="molecule type" value="Genomic_DNA"/>
</dbReference>
<feature type="transmembrane region" description="Helical" evidence="1">
    <location>
        <begin position="198"/>
        <end position="219"/>
    </location>
</feature>
<feature type="transmembrane region" description="Helical" evidence="1">
    <location>
        <begin position="149"/>
        <end position="171"/>
    </location>
</feature>
<evidence type="ECO:0000313" key="3">
    <source>
        <dbReference type="Proteomes" id="UP001244443"/>
    </source>
</evidence>
<organism evidence="2 3">
    <name type="scientific">Marivirga arenosa</name>
    <dbReference type="NCBI Taxonomy" id="3059076"/>
    <lineage>
        <taxon>Bacteria</taxon>
        <taxon>Pseudomonadati</taxon>
        <taxon>Bacteroidota</taxon>
        <taxon>Cytophagia</taxon>
        <taxon>Cytophagales</taxon>
        <taxon>Marivirgaceae</taxon>
        <taxon>Marivirga</taxon>
    </lineage>
</organism>
<feature type="transmembrane region" description="Helical" evidence="1">
    <location>
        <begin position="92"/>
        <end position="115"/>
    </location>
</feature>
<feature type="transmembrane region" description="Helical" evidence="1">
    <location>
        <begin position="121"/>
        <end position="142"/>
    </location>
</feature>
<dbReference type="AlphaFoldDB" id="A0AA51N4L1"/>
<keyword evidence="3" id="KW-1185">Reference proteome</keyword>
<feature type="transmembrane region" description="Helical" evidence="1">
    <location>
        <begin position="16"/>
        <end position="34"/>
    </location>
</feature>
<dbReference type="RefSeq" id="WP_308355834.1">
    <property type="nucleotide sequence ID" value="NZ_CP129970.2"/>
</dbReference>
<gene>
    <name evidence="2" type="ORF">QYS48_31645</name>
</gene>
<reference evidence="2" key="1">
    <citation type="submission" date="2023-08" db="EMBL/GenBank/DDBJ databases">
        <title>Comparative genomics and taxonomic characterization of three novel marine species of genus Marivirga.</title>
        <authorList>
            <person name="Muhammad N."/>
            <person name="Kim S.-G."/>
        </authorList>
    </citation>
    <scope>NUCLEOTIDE SEQUENCE [LARGE SCALE GENOMIC DNA]</scope>
    <source>
        <strain evidence="2">ABR2-2</strain>
    </source>
</reference>
<keyword evidence="1" id="KW-1133">Transmembrane helix</keyword>
<keyword evidence="1" id="KW-0472">Membrane</keyword>
<evidence type="ECO:0000313" key="2">
    <source>
        <dbReference type="EMBL" id="WMN06114.1"/>
    </source>
</evidence>